<sequence>MIKNPTPRIIAFLTATILSCVVGLISLLFKSTFLEVILEIVLNFCVSFVLTLYALEFFIYRKIKLIYKNIHHLKTGKSDPIFPPLFSSGEDPIAGVTKDVLTWAQDQTVEIEQLKQNETFRKEFLGNVSHELKTPIFNIQGYINTLLDGAMDDAEVNLHFLNKAARSTDRLAALVEDLESISQLESGYLTMEVETFDIHDLVKDVLDSMEFMAHDKNISFGFKDGSDFPFIVEADKSRIRQVLVNLVSNSIKYGNNGGAITVGLYDMDENILVEITDDGIGVEPENLPRLFERFYRVDRSRSRTEGGTGLGLAIVKHIIEAHSQTINVRSSIGIGTTFGFTLRKG</sequence>
<dbReference type="Gene3D" id="3.30.565.10">
    <property type="entry name" value="Histidine kinase-like ATPase, C-terminal domain"/>
    <property type="match status" value="1"/>
</dbReference>
<dbReference type="CDD" id="cd00075">
    <property type="entry name" value="HATPase"/>
    <property type="match status" value="1"/>
</dbReference>
<dbReference type="PANTHER" id="PTHR45453:SF1">
    <property type="entry name" value="PHOSPHATE REGULON SENSOR PROTEIN PHOR"/>
    <property type="match status" value="1"/>
</dbReference>
<evidence type="ECO:0000313" key="9">
    <source>
        <dbReference type="EMBL" id="POY36002.1"/>
    </source>
</evidence>
<feature type="transmembrane region" description="Helical" evidence="7">
    <location>
        <begin position="41"/>
        <end position="60"/>
    </location>
</feature>
<dbReference type="CDD" id="cd00082">
    <property type="entry name" value="HisKA"/>
    <property type="match status" value="1"/>
</dbReference>
<evidence type="ECO:0000256" key="7">
    <source>
        <dbReference type="SAM" id="Phobius"/>
    </source>
</evidence>
<dbReference type="PRINTS" id="PR00344">
    <property type="entry name" value="BCTRLSENSOR"/>
</dbReference>
<dbReference type="AlphaFoldDB" id="A0A2S5A166"/>
<dbReference type="FunFam" id="3.30.565.10:FF:000006">
    <property type="entry name" value="Sensor histidine kinase WalK"/>
    <property type="match status" value="1"/>
</dbReference>
<dbReference type="Proteomes" id="UP000236893">
    <property type="component" value="Unassembled WGS sequence"/>
</dbReference>
<keyword evidence="7" id="KW-1133">Transmembrane helix</keyword>
<dbReference type="GO" id="GO:0005886">
    <property type="term" value="C:plasma membrane"/>
    <property type="evidence" value="ECO:0007669"/>
    <property type="project" value="TreeGrafter"/>
</dbReference>
<dbReference type="InterPro" id="IPR050351">
    <property type="entry name" value="BphY/WalK/GraS-like"/>
</dbReference>
<dbReference type="SUPFAM" id="SSF47384">
    <property type="entry name" value="Homodimeric domain of signal transducing histidine kinase"/>
    <property type="match status" value="1"/>
</dbReference>
<evidence type="ECO:0000256" key="6">
    <source>
        <dbReference type="ARBA" id="ARBA00023012"/>
    </source>
</evidence>
<feature type="domain" description="Histidine kinase" evidence="8">
    <location>
        <begin position="127"/>
        <end position="345"/>
    </location>
</feature>
<dbReference type="SMART" id="SM00387">
    <property type="entry name" value="HATPase_c"/>
    <property type="match status" value="1"/>
</dbReference>
<dbReference type="PROSITE" id="PS51257">
    <property type="entry name" value="PROKAR_LIPOPROTEIN"/>
    <property type="match status" value="1"/>
</dbReference>
<dbReference type="InterPro" id="IPR004358">
    <property type="entry name" value="Sig_transdc_His_kin-like_C"/>
</dbReference>
<evidence type="ECO:0000256" key="5">
    <source>
        <dbReference type="ARBA" id="ARBA00022777"/>
    </source>
</evidence>
<evidence type="ECO:0000313" key="10">
    <source>
        <dbReference type="Proteomes" id="UP000236893"/>
    </source>
</evidence>
<name>A0A2S5A166_9SPHI</name>
<dbReference type="InterPro" id="IPR003594">
    <property type="entry name" value="HATPase_dom"/>
</dbReference>
<keyword evidence="10" id="KW-1185">Reference proteome</keyword>
<dbReference type="GO" id="GO:0016036">
    <property type="term" value="P:cellular response to phosphate starvation"/>
    <property type="evidence" value="ECO:0007669"/>
    <property type="project" value="TreeGrafter"/>
</dbReference>
<dbReference type="Pfam" id="PF00512">
    <property type="entry name" value="HisKA"/>
    <property type="match status" value="1"/>
</dbReference>
<dbReference type="InterPro" id="IPR003661">
    <property type="entry name" value="HisK_dim/P_dom"/>
</dbReference>
<dbReference type="GO" id="GO:0004721">
    <property type="term" value="F:phosphoprotein phosphatase activity"/>
    <property type="evidence" value="ECO:0007669"/>
    <property type="project" value="TreeGrafter"/>
</dbReference>
<organism evidence="9 10">
    <name type="scientific">Solitalea longa</name>
    <dbReference type="NCBI Taxonomy" id="2079460"/>
    <lineage>
        <taxon>Bacteria</taxon>
        <taxon>Pseudomonadati</taxon>
        <taxon>Bacteroidota</taxon>
        <taxon>Sphingobacteriia</taxon>
        <taxon>Sphingobacteriales</taxon>
        <taxon>Sphingobacteriaceae</taxon>
        <taxon>Solitalea</taxon>
    </lineage>
</organism>
<keyword evidence="7" id="KW-0472">Membrane</keyword>
<accession>A0A2S5A166</accession>
<keyword evidence="4" id="KW-0808">Transferase</keyword>
<dbReference type="Gene3D" id="1.10.287.130">
    <property type="match status" value="1"/>
</dbReference>
<dbReference type="OrthoDB" id="9813151at2"/>
<dbReference type="PANTHER" id="PTHR45453">
    <property type="entry name" value="PHOSPHATE REGULON SENSOR PROTEIN PHOR"/>
    <property type="match status" value="1"/>
</dbReference>
<evidence type="ECO:0000256" key="2">
    <source>
        <dbReference type="ARBA" id="ARBA00012438"/>
    </source>
</evidence>
<dbReference type="EC" id="2.7.13.3" evidence="2"/>
<gene>
    <name evidence="9" type="ORF">C3K47_12420</name>
</gene>
<dbReference type="InterPro" id="IPR005467">
    <property type="entry name" value="His_kinase_dom"/>
</dbReference>
<dbReference type="SUPFAM" id="SSF55874">
    <property type="entry name" value="ATPase domain of HSP90 chaperone/DNA topoisomerase II/histidine kinase"/>
    <property type="match status" value="1"/>
</dbReference>
<feature type="transmembrane region" description="Helical" evidence="7">
    <location>
        <begin position="9"/>
        <end position="29"/>
    </location>
</feature>
<dbReference type="SMART" id="SM00388">
    <property type="entry name" value="HisKA"/>
    <property type="match status" value="1"/>
</dbReference>
<dbReference type="RefSeq" id="WP_103789465.1">
    <property type="nucleotide sequence ID" value="NZ_PQVF01000008.1"/>
</dbReference>
<dbReference type="GO" id="GO:0000155">
    <property type="term" value="F:phosphorelay sensor kinase activity"/>
    <property type="evidence" value="ECO:0007669"/>
    <property type="project" value="InterPro"/>
</dbReference>
<comment type="caution">
    <text evidence="9">The sequence shown here is derived from an EMBL/GenBank/DDBJ whole genome shotgun (WGS) entry which is preliminary data.</text>
</comment>
<reference evidence="9 10" key="1">
    <citation type="submission" date="2018-01" db="EMBL/GenBank/DDBJ databases">
        <authorList>
            <person name="Gaut B.S."/>
            <person name="Morton B.R."/>
            <person name="Clegg M.T."/>
            <person name="Duvall M.R."/>
        </authorList>
    </citation>
    <scope>NUCLEOTIDE SEQUENCE [LARGE SCALE GENOMIC DNA]</scope>
    <source>
        <strain evidence="9 10">HR-AV</strain>
    </source>
</reference>
<dbReference type="InterPro" id="IPR036097">
    <property type="entry name" value="HisK_dim/P_sf"/>
</dbReference>
<dbReference type="PROSITE" id="PS50109">
    <property type="entry name" value="HIS_KIN"/>
    <property type="match status" value="1"/>
</dbReference>
<keyword evidence="6" id="KW-0902">Two-component regulatory system</keyword>
<evidence type="ECO:0000259" key="8">
    <source>
        <dbReference type="PROSITE" id="PS50109"/>
    </source>
</evidence>
<evidence type="ECO:0000256" key="3">
    <source>
        <dbReference type="ARBA" id="ARBA00022553"/>
    </source>
</evidence>
<dbReference type="Pfam" id="PF02518">
    <property type="entry name" value="HATPase_c"/>
    <property type="match status" value="1"/>
</dbReference>
<keyword evidence="7" id="KW-0812">Transmembrane</keyword>
<comment type="catalytic activity">
    <reaction evidence="1">
        <text>ATP + protein L-histidine = ADP + protein N-phospho-L-histidine.</text>
        <dbReference type="EC" id="2.7.13.3"/>
    </reaction>
</comment>
<evidence type="ECO:0000256" key="4">
    <source>
        <dbReference type="ARBA" id="ARBA00022679"/>
    </source>
</evidence>
<dbReference type="InterPro" id="IPR036890">
    <property type="entry name" value="HATPase_C_sf"/>
</dbReference>
<protein>
    <recommendedName>
        <fullName evidence="2">histidine kinase</fullName>
        <ecNumber evidence="2">2.7.13.3</ecNumber>
    </recommendedName>
</protein>
<proteinExistence type="predicted"/>
<dbReference type="EMBL" id="PQVF01000008">
    <property type="protein sequence ID" value="POY36002.1"/>
    <property type="molecule type" value="Genomic_DNA"/>
</dbReference>
<evidence type="ECO:0000256" key="1">
    <source>
        <dbReference type="ARBA" id="ARBA00000085"/>
    </source>
</evidence>
<keyword evidence="5 9" id="KW-0418">Kinase</keyword>
<keyword evidence="3" id="KW-0597">Phosphoprotein</keyword>